<protein>
    <submittedName>
        <fullName evidence="2">Uncharacterized protein</fullName>
    </submittedName>
</protein>
<feature type="region of interest" description="Disordered" evidence="1">
    <location>
        <begin position="14"/>
        <end position="33"/>
    </location>
</feature>
<comment type="caution">
    <text evidence="2">The sequence shown here is derived from an EMBL/GenBank/DDBJ whole genome shotgun (WGS) entry which is preliminary data.</text>
</comment>
<keyword evidence="3" id="KW-1185">Reference proteome</keyword>
<name>A0A7M2YVS1_9ACTN</name>
<reference evidence="2 3" key="1">
    <citation type="submission" date="2018-07" db="EMBL/GenBank/DDBJ databases">
        <title>High-quality-draft genome sequence of Gaiella occulta.</title>
        <authorList>
            <person name="Severino R."/>
            <person name="Froufe H.J.C."/>
            <person name="Rainey F.A."/>
            <person name="Barroso C."/>
            <person name="Albuquerque L."/>
            <person name="Lobo-Da-Cunha A."/>
            <person name="Da Costa M.S."/>
            <person name="Egas C."/>
        </authorList>
    </citation>
    <scope>NUCLEOTIDE SEQUENCE [LARGE SCALE GENOMIC DNA]</scope>
    <source>
        <strain evidence="2 3">F2-233</strain>
    </source>
</reference>
<sequence length="33" mass="3632">MSERFRVVRCDEVEADADGRFPAGTRPAGPLEP</sequence>
<evidence type="ECO:0000256" key="1">
    <source>
        <dbReference type="SAM" id="MobiDB-lite"/>
    </source>
</evidence>
<reference evidence="3" key="2">
    <citation type="journal article" date="2019" name="MicrobiologyOpen">
        <title>High-quality draft genome sequence of Gaiella occulta isolated from a 150 meter deep mineral water borehole and comparison with the genome sequences of other deep-branching lineages of the phylum Actinobacteria.</title>
        <authorList>
            <person name="Severino R."/>
            <person name="Froufe H.J.C."/>
            <person name="Barroso C."/>
            <person name="Albuquerque L."/>
            <person name="Lobo-da-Cunha A."/>
            <person name="da Costa M.S."/>
            <person name="Egas C."/>
        </authorList>
    </citation>
    <scope>NUCLEOTIDE SEQUENCE [LARGE SCALE GENOMIC DNA]</scope>
    <source>
        <strain evidence="3">F2-233</strain>
    </source>
</reference>
<accession>A0A7M2YVS1</accession>
<dbReference type="AlphaFoldDB" id="A0A7M2YVS1"/>
<organism evidence="2 3">
    <name type="scientific">Gaiella occulta</name>
    <dbReference type="NCBI Taxonomy" id="1002870"/>
    <lineage>
        <taxon>Bacteria</taxon>
        <taxon>Bacillati</taxon>
        <taxon>Actinomycetota</taxon>
        <taxon>Thermoleophilia</taxon>
        <taxon>Gaiellales</taxon>
        <taxon>Gaiellaceae</taxon>
        <taxon>Gaiella</taxon>
    </lineage>
</organism>
<evidence type="ECO:0000313" key="2">
    <source>
        <dbReference type="EMBL" id="RDI74166.1"/>
    </source>
</evidence>
<dbReference type="Proteomes" id="UP000254134">
    <property type="component" value="Unassembled WGS sequence"/>
</dbReference>
<proteinExistence type="predicted"/>
<dbReference type="EMBL" id="QQZY01000005">
    <property type="protein sequence ID" value="RDI74166.1"/>
    <property type="molecule type" value="Genomic_DNA"/>
</dbReference>
<gene>
    <name evidence="2" type="ORF">Gocc_2263</name>
</gene>
<evidence type="ECO:0000313" key="3">
    <source>
        <dbReference type="Proteomes" id="UP000254134"/>
    </source>
</evidence>